<sequence length="284" mass="28898">MVYSVPAALLLLVATAKMISVMLVGGSAVDDFARHDTEALGADINALSVLNVIEPQKVTFDQADLAVLEGRIEDAEHAFSSVLARTPAADSCTVRVNLELVRETLGDLAARAGDKELARQRYTSALDVVNAAPAHCFQANNDPNPDRGRIRNATPERLNDKLESLDRPPAPPPPPPSTVPPPDSSAPLTPSTAPPEPPPGGPPTPEAPTPPPPPPSAGGQTPVFGPGAGAGSAGPGTLNDVDPDRLPSQGGGGNPGHALGGGGNPLDKLQDTLANADATGASRE</sequence>
<name>A0A1X1XX53_9MYCO</name>
<proteinExistence type="predicted"/>
<evidence type="ECO:0000313" key="2">
    <source>
        <dbReference type="EMBL" id="ORW03354.1"/>
    </source>
</evidence>
<feature type="compositionally biased region" description="Pro residues" evidence="1">
    <location>
        <begin position="192"/>
        <end position="216"/>
    </location>
</feature>
<feature type="compositionally biased region" description="Gly residues" evidence="1">
    <location>
        <begin position="249"/>
        <end position="264"/>
    </location>
</feature>
<feature type="compositionally biased region" description="Pro residues" evidence="1">
    <location>
        <begin position="168"/>
        <end position="184"/>
    </location>
</feature>
<reference evidence="2 3" key="1">
    <citation type="submission" date="2016-01" db="EMBL/GenBank/DDBJ databases">
        <title>The new phylogeny of the genus Mycobacterium.</title>
        <authorList>
            <person name="Tarcisio F."/>
            <person name="Conor M."/>
            <person name="Antonella G."/>
            <person name="Elisabetta G."/>
            <person name="Giulia F.S."/>
            <person name="Sara T."/>
            <person name="Anna F."/>
            <person name="Clotilde B."/>
            <person name="Roberto B."/>
            <person name="Veronica D.S."/>
            <person name="Fabio R."/>
            <person name="Monica P."/>
            <person name="Olivier J."/>
            <person name="Enrico T."/>
            <person name="Nicola S."/>
        </authorList>
    </citation>
    <scope>NUCLEOTIDE SEQUENCE [LARGE SCALE GENOMIC DNA]</scope>
    <source>
        <strain evidence="2 3">DSM 45166</strain>
    </source>
</reference>
<protein>
    <submittedName>
        <fullName evidence="2">Uncharacterized protein</fullName>
    </submittedName>
</protein>
<dbReference type="AlphaFoldDB" id="A0A1X1XX53"/>
<dbReference type="Proteomes" id="UP000193487">
    <property type="component" value="Unassembled WGS sequence"/>
</dbReference>
<feature type="region of interest" description="Disordered" evidence="1">
    <location>
        <begin position="161"/>
        <end position="284"/>
    </location>
</feature>
<gene>
    <name evidence="2" type="ORF">AWC14_05260</name>
</gene>
<dbReference type="EMBL" id="LQPE01000120">
    <property type="protein sequence ID" value="ORW03354.1"/>
    <property type="molecule type" value="Genomic_DNA"/>
</dbReference>
<accession>A0A1X1XX53</accession>
<keyword evidence="3" id="KW-1185">Reference proteome</keyword>
<comment type="caution">
    <text evidence="2">The sequence shown here is derived from an EMBL/GenBank/DDBJ whole genome shotgun (WGS) entry which is preliminary data.</text>
</comment>
<organism evidence="2 3">
    <name type="scientific">Mycobacterium kyorinense</name>
    <dbReference type="NCBI Taxonomy" id="487514"/>
    <lineage>
        <taxon>Bacteria</taxon>
        <taxon>Bacillati</taxon>
        <taxon>Actinomycetota</taxon>
        <taxon>Actinomycetes</taxon>
        <taxon>Mycobacteriales</taxon>
        <taxon>Mycobacteriaceae</taxon>
        <taxon>Mycobacterium</taxon>
    </lineage>
</organism>
<evidence type="ECO:0000256" key="1">
    <source>
        <dbReference type="SAM" id="MobiDB-lite"/>
    </source>
</evidence>
<evidence type="ECO:0000313" key="3">
    <source>
        <dbReference type="Proteomes" id="UP000193487"/>
    </source>
</evidence>